<dbReference type="InterPro" id="IPR017441">
    <property type="entry name" value="Protein_kinase_ATP_BS"/>
</dbReference>
<evidence type="ECO:0000313" key="9">
    <source>
        <dbReference type="Proteomes" id="UP000317512"/>
    </source>
</evidence>
<proteinExistence type="predicted"/>
<dbReference type="InterPro" id="IPR000719">
    <property type="entry name" value="Prot_kinase_dom"/>
</dbReference>
<dbReference type="PANTHER" id="PTHR43289">
    <property type="entry name" value="MITOGEN-ACTIVATED PROTEIN KINASE KINASE KINASE 20-RELATED"/>
    <property type="match status" value="1"/>
</dbReference>
<feature type="domain" description="Protein kinase" evidence="7">
    <location>
        <begin position="19"/>
        <end position="280"/>
    </location>
</feature>
<dbReference type="SMART" id="SM00220">
    <property type="entry name" value="S_TKc"/>
    <property type="match status" value="1"/>
</dbReference>
<dbReference type="GO" id="GO:0004674">
    <property type="term" value="F:protein serine/threonine kinase activity"/>
    <property type="evidence" value="ECO:0007669"/>
    <property type="project" value="UniProtKB-KW"/>
</dbReference>
<dbReference type="PANTHER" id="PTHR43289:SF34">
    <property type="entry name" value="SERINE_THREONINE-PROTEIN KINASE YBDM-RELATED"/>
    <property type="match status" value="1"/>
</dbReference>
<keyword evidence="2 5" id="KW-0547">Nucleotide-binding</keyword>
<accession>A0A5B8JAM9</accession>
<evidence type="ECO:0000256" key="5">
    <source>
        <dbReference type="PROSITE-ProRule" id="PRU10141"/>
    </source>
</evidence>
<dbReference type="Gene3D" id="1.10.510.10">
    <property type="entry name" value="Transferase(Phosphotransferase) domain 1"/>
    <property type="match status" value="1"/>
</dbReference>
<keyword evidence="6" id="KW-0472">Membrane</keyword>
<dbReference type="Pfam" id="PF00069">
    <property type="entry name" value="Pkinase"/>
    <property type="match status" value="1"/>
</dbReference>
<reference evidence="9" key="1">
    <citation type="submission" date="2019-07" db="EMBL/GenBank/DDBJ databases">
        <title>Complete genome sequences of three Mycoplasma sp. 1220 strains.</title>
        <authorList>
            <person name="Grozner D."/>
            <person name="Forro B."/>
            <person name="Kovacs A.B."/>
            <person name="Marton S."/>
            <person name="Banyai K."/>
            <person name="Kreizinger Z."/>
            <person name="Sulyok K.M."/>
            <person name="Gyuranecz M."/>
        </authorList>
    </citation>
    <scope>NUCLEOTIDE SEQUENCE [LARGE SCALE GENOMIC DNA]</scope>
    <source>
        <strain evidence="9">MYCAV93</strain>
    </source>
</reference>
<keyword evidence="6" id="KW-0812">Transmembrane</keyword>
<dbReference type="GO" id="GO:0005524">
    <property type="term" value="F:ATP binding"/>
    <property type="evidence" value="ECO:0007669"/>
    <property type="project" value="UniProtKB-UniRule"/>
</dbReference>
<keyword evidence="8" id="KW-0723">Serine/threonine-protein kinase</keyword>
<sequence length="332" mass="38032">MSKSYAELPFRESKVYKTYTILKLIGTGGMSSVFLVNKKNKPDELYALKYRIQDNNNNNYIRFKREIELLQKISSPNVPKLFDYHIDEREQYFVMEYVNGKSLRSMIEENGFLNSRLAVSFAKQIAAGIGELHSNGIVHRDIKSSNILISDKLTVKIIDLGISMSSEHNNQRLTKTHSIVGSVYYLAPELIDDNTKITKQVDIYALGVLLFEMITGKYPFSNKNAIQTIQMHKENEFPRVKDFREVPQALENVILKATAKNPNNRYESMWEFRKDIDTCLLTSRSLEAPISAKTAKSKKTIADYTSSWRFNVILISVLVLISIILITISILI</sequence>
<name>A0A5B8JAM9_9MOLU</name>
<dbReference type="PROSITE" id="PS50011">
    <property type="entry name" value="PROTEIN_KINASE_DOM"/>
    <property type="match status" value="1"/>
</dbReference>
<dbReference type="OrthoDB" id="9788659at2"/>
<organism evidence="8 9">
    <name type="scientific">Mycoplasma anserisalpingitidis</name>
    <dbReference type="NCBI Taxonomy" id="519450"/>
    <lineage>
        <taxon>Bacteria</taxon>
        <taxon>Bacillati</taxon>
        <taxon>Mycoplasmatota</taxon>
        <taxon>Mollicutes</taxon>
        <taxon>Mycoplasmataceae</taxon>
        <taxon>Mycoplasma</taxon>
    </lineage>
</organism>
<evidence type="ECO:0000259" key="7">
    <source>
        <dbReference type="PROSITE" id="PS50011"/>
    </source>
</evidence>
<evidence type="ECO:0000256" key="4">
    <source>
        <dbReference type="ARBA" id="ARBA00022840"/>
    </source>
</evidence>
<dbReference type="CDD" id="cd14014">
    <property type="entry name" value="STKc_PknB_like"/>
    <property type="match status" value="1"/>
</dbReference>
<dbReference type="InterPro" id="IPR011009">
    <property type="entry name" value="Kinase-like_dom_sf"/>
</dbReference>
<evidence type="ECO:0000256" key="2">
    <source>
        <dbReference type="ARBA" id="ARBA00022741"/>
    </source>
</evidence>
<gene>
    <name evidence="8" type="ORF">FOY43_00425</name>
</gene>
<evidence type="ECO:0000313" key="8">
    <source>
        <dbReference type="EMBL" id="QDY88132.1"/>
    </source>
</evidence>
<dbReference type="AlphaFoldDB" id="A0A5B8JAM9"/>
<dbReference type="SUPFAM" id="SSF56112">
    <property type="entry name" value="Protein kinase-like (PK-like)"/>
    <property type="match status" value="1"/>
</dbReference>
<protein>
    <submittedName>
        <fullName evidence="8">Serine/threonine protein kinase</fullName>
    </submittedName>
</protein>
<feature type="binding site" evidence="5">
    <location>
        <position position="49"/>
    </location>
    <ligand>
        <name>ATP</name>
        <dbReference type="ChEBI" id="CHEBI:30616"/>
    </ligand>
</feature>
<evidence type="ECO:0000256" key="6">
    <source>
        <dbReference type="SAM" id="Phobius"/>
    </source>
</evidence>
<keyword evidence="1" id="KW-0808">Transferase</keyword>
<evidence type="ECO:0000256" key="1">
    <source>
        <dbReference type="ARBA" id="ARBA00022679"/>
    </source>
</evidence>
<keyword evidence="3 8" id="KW-0418">Kinase</keyword>
<keyword evidence="4 5" id="KW-0067">ATP-binding</keyword>
<feature type="transmembrane region" description="Helical" evidence="6">
    <location>
        <begin position="308"/>
        <end position="331"/>
    </location>
</feature>
<keyword evidence="6" id="KW-1133">Transmembrane helix</keyword>
<dbReference type="Proteomes" id="UP000317512">
    <property type="component" value="Chromosome"/>
</dbReference>
<evidence type="ECO:0000256" key="3">
    <source>
        <dbReference type="ARBA" id="ARBA00022777"/>
    </source>
</evidence>
<dbReference type="PROSITE" id="PS00108">
    <property type="entry name" value="PROTEIN_KINASE_ST"/>
    <property type="match status" value="1"/>
</dbReference>
<dbReference type="InterPro" id="IPR008271">
    <property type="entry name" value="Ser/Thr_kinase_AS"/>
</dbReference>
<dbReference type="PROSITE" id="PS00107">
    <property type="entry name" value="PROTEIN_KINASE_ATP"/>
    <property type="match status" value="1"/>
</dbReference>
<dbReference type="RefSeq" id="WP_146308509.1">
    <property type="nucleotide sequence ID" value="NZ_CP041663.1"/>
</dbReference>
<dbReference type="EMBL" id="CP041663">
    <property type="protein sequence ID" value="QDY88132.1"/>
    <property type="molecule type" value="Genomic_DNA"/>
</dbReference>